<dbReference type="SUPFAM" id="SSF47473">
    <property type="entry name" value="EF-hand"/>
    <property type="match status" value="1"/>
</dbReference>
<keyword evidence="2" id="KW-0732">Signal</keyword>
<gene>
    <name evidence="4" type="ORF">E5222_04385</name>
</gene>
<evidence type="ECO:0000259" key="3">
    <source>
        <dbReference type="Pfam" id="PF13202"/>
    </source>
</evidence>
<dbReference type="PROSITE" id="PS00018">
    <property type="entry name" value="EF_HAND_1"/>
    <property type="match status" value="2"/>
</dbReference>
<feature type="chain" id="PRO_5020265896" description="EF-hand domain-containing protein" evidence="2">
    <location>
        <begin position="24"/>
        <end position="164"/>
    </location>
</feature>
<reference evidence="4 5" key="1">
    <citation type="submission" date="2019-04" db="EMBL/GenBank/DDBJ databases">
        <title>Altererythrobacter aquimixticola sp. nov., isolated from sediment of junction between the ocean and a freshwater spring.</title>
        <authorList>
            <person name="Yoon J.-H."/>
        </authorList>
    </citation>
    <scope>NUCLEOTIDE SEQUENCE [LARGE SCALE GENOMIC DNA]</scope>
    <source>
        <strain evidence="4 5">SSKS-13</strain>
    </source>
</reference>
<feature type="signal peptide" evidence="2">
    <location>
        <begin position="1"/>
        <end position="23"/>
    </location>
</feature>
<dbReference type="InterPro" id="IPR018247">
    <property type="entry name" value="EF_Hand_1_Ca_BS"/>
</dbReference>
<dbReference type="EMBL" id="SSHH01000001">
    <property type="protein sequence ID" value="TIX51694.1"/>
    <property type="molecule type" value="Genomic_DNA"/>
</dbReference>
<sequence>MKNMLTSGMAAIAMMSLSCAATAQDGGDDQQEEARNSDGGRSTARGHSKEAFLNSYDTNEDGTVSSEEFMARRAETYETFDLNGDGMVAEDEYVDEYKFRLDQQLAEQRARQIRQAHVRYGVLDTDENANMTLDEFNESGSRMFSRLDSNEDGVVDQRDTAEHF</sequence>
<dbReference type="PROSITE" id="PS51257">
    <property type="entry name" value="PROKAR_LIPOPROTEIN"/>
    <property type="match status" value="1"/>
</dbReference>
<evidence type="ECO:0000313" key="5">
    <source>
        <dbReference type="Proteomes" id="UP000309389"/>
    </source>
</evidence>
<dbReference type="InterPro" id="IPR011992">
    <property type="entry name" value="EF-hand-dom_pair"/>
</dbReference>
<feature type="compositionally biased region" description="Basic and acidic residues" evidence="1">
    <location>
        <begin position="155"/>
        <end position="164"/>
    </location>
</feature>
<feature type="region of interest" description="Disordered" evidence="1">
    <location>
        <begin position="21"/>
        <end position="64"/>
    </location>
</feature>
<dbReference type="AlphaFoldDB" id="A0A4T3F5M8"/>
<evidence type="ECO:0000256" key="1">
    <source>
        <dbReference type="SAM" id="MobiDB-lite"/>
    </source>
</evidence>
<dbReference type="Pfam" id="PF13202">
    <property type="entry name" value="EF-hand_5"/>
    <property type="match status" value="1"/>
</dbReference>
<organism evidence="4 5">
    <name type="scientific">Alteraurantiacibacter aquimixticola</name>
    <dbReference type="NCBI Taxonomy" id="2489173"/>
    <lineage>
        <taxon>Bacteria</taxon>
        <taxon>Pseudomonadati</taxon>
        <taxon>Pseudomonadota</taxon>
        <taxon>Alphaproteobacteria</taxon>
        <taxon>Sphingomonadales</taxon>
        <taxon>Erythrobacteraceae</taxon>
        <taxon>Alteraurantiacibacter</taxon>
    </lineage>
</organism>
<accession>A0A4T3F5M8</accession>
<comment type="caution">
    <text evidence="4">The sequence shown here is derived from an EMBL/GenBank/DDBJ whole genome shotgun (WGS) entry which is preliminary data.</text>
</comment>
<feature type="domain" description="EF-hand" evidence="3">
    <location>
        <begin position="52"/>
        <end position="70"/>
    </location>
</feature>
<feature type="region of interest" description="Disordered" evidence="1">
    <location>
        <begin position="143"/>
        <end position="164"/>
    </location>
</feature>
<proteinExistence type="predicted"/>
<dbReference type="RefSeq" id="WP_136692479.1">
    <property type="nucleotide sequence ID" value="NZ_SSHH01000001.1"/>
</dbReference>
<dbReference type="InterPro" id="IPR002048">
    <property type="entry name" value="EF_hand_dom"/>
</dbReference>
<protein>
    <recommendedName>
        <fullName evidence="3">EF-hand domain-containing protein</fullName>
    </recommendedName>
</protein>
<keyword evidence="5" id="KW-1185">Reference proteome</keyword>
<dbReference type="Proteomes" id="UP000309389">
    <property type="component" value="Unassembled WGS sequence"/>
</dbReference>
<evidence type="ECO:0000256" key="2">
    <source>
        <dbReference type="SAM" id="SignalP"/>
    </source>
</evidence>
<dbReference type="OrthoDB" id="113323at2"/>
<dbReference type="GO" id="GO:0005509">
    <property type="term" value="F:calcium ion binding"/>
    <property type="evidence" value="ECO:0007669"/>
    <property type="project" value="InterPro"/>
</dbReference>
<feature type="compositionally biased region" description="Polar residues" evidence="1">
    <location>
        <begin position="55"/>
        <end position="64"/>
    </location>
</feature>
<evidence type="ECO:0000313" key="4">
    <source>
        <dbReference type="EMBL" id="TIX51694.1"/>
    </source>
</evidence>
<dbReference type="Gene3D" id="1.10.238.10">
    <property type="entry name" value="EF-hand"/>
    <property type="match status" value="1"/>
</dbReference>
<name>A0A4T3F5M8_9SPHN</name>